<accession>A0ABP1RG89</accession>
<gene>
    <name evidence="3" type="ORF">ODALV1_LOCUS21257</name>
</gene>
<dbReference type="Proteomes" id="UP001642540">
    <property type="component" value="Unassembled WGS sequence"/>
</dbReference>
<organism evidence="3 4">
    <name type="scientific">Orchesella dallaii</name>
    <dbReference type="NCBI Taxonomy" id="48710"/>
    <lineage>
        <taxon>Eukaryota</taxon>
        <taxon>Metazoa</taxon>
        <taxon>Ecdysozoa</taxon>
        <taxon>Arthropoda</taxon>
        <taxon>Hexapoda</taxon>
        <taxon>Collembola</taxon>
        <taxon>Entomobryomorpha</taxon>
        <taxon>Entomobryoidea</taxon>
        <taxon>Orchesellidae</taxon>
        <taxon>Orchesellinae</taxon>
        <taxon>Orchesella</taxon>
    </lineage>
</organism>
<protein>
    <submittedName>
        <fullName evidence="3">Uncharacterized protein</fullName>
    </submittedName>
</protein>
<dbReference type="EMBL" id="CAXLJM020000070">
    <property type="protein sequence ID" value="CAL8126081.1"/>
    <property type="molecule type" value="Genomic_DNA"/>
</dbReference>
<name>A0ABP1RG89_9HEXA</name>
<feature type="signal peptide" evidence="2">
    <location>
        <begin position="1"/>
        <end position="28"/>
    </location>
</feature>
<feature type="region of interest" description="Disordered" evidence="1">
    <location>
        <begin position="601"/>
        <end position="623"/>
    </location>
</feature>
<evidence type="ECO:0000313" key="4">
    <source>
        <dbReference type="Proteomes" id="UP001642540"/>
    </source>
</evidence>
<proteinExistence type="predicted"/>
<comment type="caution">
    <text evidence="3">The sequence shown here is derived from an EMBL/GenBank/DDBJ whole genome shotgun (WGS) entry which is preliminary data.</text>
</comment>
<feature type="chain" id="PRO_5047083465" evidence="2">
    <location>
        <begin position="29"/>
        <end position="659"/>
    </location>
</feature>
<evidence type="ECO:0000313" key="3">
    <source>
        <dbReference type="EMBL" id="CAL8126081.1"/>
    </source>
</evidence>
<evidence type="ECO:0000256" key="1">
    <source>
        <dbReference type="SAM" id="MobiDB-lite"/>
    </source>
</evidence>
<evidence type="ECO:0000256" key="2">
    <source>
        <dbReference type="SAM" id="SignalP"/>
    </source>
</evidence>
<keyword evidence="4" id="KW-1185">Reference proteome</keyword>
<sequence>MGSPLFYTRVITVLVLSLVYIGLDEVDCIVSQWDPFCQEETLYIPYVRIFQKGRHGAMLKDRGPGFIDVNGLQDIYICTNGLVMLYYSKPRGNGGAANGEIYEHGELHWAPHHCELYNPSGSAHGMDQPKKTLVSILLIGHPQDYRQPALQMFVAPTYDIVSKHYVNLTSLIMISSEGECILEKGVERARLRVRIKEPEPDPPLPEPTAWFCQLDSQRKLGQTGIINLYYHKQFPKYQETTLDEYDFGPEILNKKTGSAFFQRFKATEIDDDLQYTGKGQTLALDADRVYAALLNDRPIKFVGCLQYPDFSPTQFEILEDKATSIIGNTTAGIPELKLGDEKMYVPDENEPPFWAYEVDEPWLAVPSGTKEKRFALYANQWEAEDYKDAKAKVDTKKEELVAAIQSNVITDIDTKKQELKEEEMKFSLWPYREIYIAIQKYTIDLERALVDQWKLTLDTIDRSRTPGSFDVDINNISTYDAKTAGVVLPQLLRNLSNDLFDRRFDPYYPELATLYNDNISKLKPLRNKLRVNSIFVGPYISDAESFYSEYKLYKMLTKSTLTDFENAIKQMEKTKQPVPKPTFGMPYDKYFADSRIVISDARDRGDPSATPEENSDPGAKACYPLPTTKGTFIIVTGPYHAGPLPAGGLTLRGTYPPEH</sequence>
<keyword evidence="2" id="KW-0732">Signal</keyword>
<reference evidence="3 4" key="1">
    <citation type="submission" date="2024-08" db="EMBL/GenBank/DDBJ databases">
        <authorList>
            <person name="Cucini C."/>
            <person name="Frati F."/>
        </authorList>
    </citation>
    <scope>NUCLEOTIDE SEQUENCE [LARGE SCALE GENOMIC DNA]</scope>
</reference>